<dbReference type="Proteomes" id="UP001154265">
    <property type="component" value="Unassembled WGS sequence"/>
</dbReference>
<accession>A0ABT6EYK8</accession>
<dbReference type="InterPro" id="IPR051010">
    <property type="entry name" value="BCAA_transport"/>
</dbReference>
<keyword evidence="2" id="KW-0732">Signal</keyword>
<dbReference type="Gene3D" id="1.25.40.10">
    <property type="entry name" value="Tetratricopeptide repeat domain"/>
    <property type="match status" value="1"/>
</dbReference>
<evidence type="ECO:0000256" key="3">
    <source>
        <dbReference type="SAM" id="Phobius"/>
    </source>
</evidence>
<dbReference type="SUPFAM" id="SSF53822">
    <property type="entry name" value="Periplasmic binding protein-like I"/>
    <property type="match status" value="1"/>
</dbReference>
<evidence type="ECO:0000259" key="4">
    <source>
        <dbReference type="Pfam" id="PF13458"/>
    </source>
</evidence>
<dbReference type="InterPro" id="IPR028082">
    <property type="entry name" value="Peripla_BP_I"/>
</dbReference>
<dbReference type="RefSeq" id="WP_277866496.1">
    <property type="nucleotide sequence ID" value="NZ_JAKKUT010000002.1"/>
</dbReference>
<evidence type="ECO:0000256" key="1">
    <source>
        <dbReference type="ARBA" id="ARBA00010062"/>
    </source>
</evidence>
<comment type="caution">
    <text evidence="5">The sequence shown here is derived from an EMBL/GenBank/DDBJ whole genome shotgun (WGS) entry which is preliminary data.</text>
</comment>
<keyword evidence="3" id="KW-0472">Membrane</keyword>
<keyword evidence="3" id="KW-0812">Transmembrane</keyword>
<dbReference type="PANTHER" id="PTHR30483">
    <property type="entry name" value="LEUCINE-SPECIFIC-BINDING PROTEIN"/>
    <property type="match status" value="1"/>
</dbReference>
<keyword evidence="3" id="KW-1133">Transmembrane helix</keyword>
<feature type="transmembrane region" description="Helical" evidence="3">
    <location>
        <begin position="62"/>
        <end position="85"/>
    </location>
</feature>
<dbReference type="PANTHER" id="PTHR30483:SF6">
    <property type="entry name" value="PERIPLASMIC BINDING PROTEIN OF ABC TRANSPORTER FOR NATURAL AMINO ACIDS"/>
    <property type="match status" value="1"/>
</dbReference>
<dbReference type="Gene3D" id="3.40.50.2300">
    <property type="match status" value="2"/>
</dbReference>
<organism evidence="5 6">
    <name type="scientific">Candidatus Synechococcus calcipolaris G9</name>
    <dbReference type="NCBI Taxonomy" id="1497997"/>
    <lineage>
        <taxon>Bacteria</taxon>
        <taxon>Bacillati</taxon>
        <taxon>Cyanobacteriota</taxon>
        <taxon>Cyanophyceae</taxon>
        <taxon>Synechococcales</taxon>
        <taxon>Synechococcaceae</taxon>
        <taxon>Synechococcus</taxon>
    </lineage>
</organism>
<comment type="similarity">
    <text evidence="1">Belongs to the leucine-binding protein family.</text>
</comment>
<reference evidence="5" key="1">
    <citation type="journal article" date="2022" name="Genome Biol. Evol.">
        <title>A New Gene Family Diagnostic for Intracellular Biomineralization of Amorphous Ca Carbonates by Cyanobacteria.</title>
        <authorList>
            <person name="Benzerara K."/>
            <person name="Duprat E."/>
            <person name="Bitard-Feildel T."/>
            <person name="Caumes G."/>
            <person name="Cassier-Chauvat C."/>
            <person name="Chauvat F."/>
            <person name="Dezi M."/>
            <person name="Diop S.I."/>
            <person name="Gaschignard G."/>
            <person name="Gorgen S."/>
            <person name="Gugger M."/>
            <person name="Lopez-Garcia P."/>
            <person name="Millet M."/>
            <person name="Skouri-Panet F."/>
            <person name="Moreira D."/>
            <person name="Callebaut I."/>
        </authorList>
    </citation>
    <scope>NUCLEOTIDE SEQUENCE</scope>
    <source>
        <strain evidence="5">G9</strain>
    </source>
</reference>
<reference evidence="5" key="2">
    <citation type="submission" date="2022-01" db="EMBL/GenBank/DDBJ databases">
        <authorList>
            <person name="Zivanovic Y."/>
            <person name="Moreira D."/>
            <person name="Lopez-Garcia P."/>
        </authorList>
    </citation>
    <scope>NUCLEOTIDE SEQUENCE</scope>
    <source>
        <strain evidence="5">G9</strain>
    </source>
</reference>
<dbReference type="InterPro" id="IPR028081">
    <property type="entry name" value="Leu-bd"/>
</dbReference>
<dbReference type="Pfam" id="PF13458">
    <property type="entry name" value="Peripla_BP_6"/>
    <property type="match status" value="1"/>
</dbReference>
<evidence type="ECO:0000256" key="2">
    <source>
        <dbReference type="ARBA" id="ARBA00022729"/>
    </source>
</evidence>
<proteinExistence type="inferred from homology"/>
<keyword evidence="6" id="KW-1185">Reference proteome</keyword>
<evidence type="ECO:0000313" key="5">
    <source>
        <dbReference type="EMBL" id="MDG2990589.1"/>
    </source>
</evidence>
<gene>
    <name evidence="5" type="ORF">L3556_06520</name>
</gene>
<feature type="domain" description="Leucine-binding protein" evidence="4">
    <location>
        <begin position="234"/>
        <end position="496"/>
    </location>
</feature>
<dbReference type="CDD" id="cd06268">
    <property type="entry name" value="PBP1_ABC_transporter_LIVBP-like"/>
    <property type="match status" value="1"/>
</dbReference>
<sequence>MAQVSGAQASGSWICDGVPKNGQTYANASGPHQPYENYGPDCALCGLPREAMGSSPSPAGKAPIAAIIAALVVLALLGGGGFLAYRLITERSPESLPTTTSPAPSPTMITGLISQTSAANSAYISQGEKILINEPNPQRAELKQKAAQAFAQEDWPTAIEAYQQLADQDPNDPEARIYLNNARARQNGQPLTLATVVPISQSPDTAKEILRGVAQYQDQFNRQSSPRLLEVAIANENTPNGAASLANDLIGIQNIQGVLGHGVDGRSREALEQYEQAQMAALSPLTTSVNNAGGGRINLQTLSLSQKGSELLTSYLDNSAKTLAEYAANNAPNPRIALIYNSDSPYSDELKTKLAAAIPQFRGQVVIEIDTAAANFNPSQAVSAARQAGATTMILALSRAKVDDAISLAIANQANGTPLPILGSDQLYTPDLLLKGDRAIADIVLAVPWSTSPGDPFAQEAAEAWKGRVSWRTTTAYDATQALVQAMEQGGDRSGVNQILSQGVQISGTTTQGSDFDQVPLVKAVPGTSGPRGSNYQFDPIL</sequence>
<name>A0ABT6EYK8_9SYNE</name>
<dbReference type="EMBL" id="JAKKUT010000002">
    <property type="protein sequence ID" value="MDG2990589.1"/>
    <property type="molecule type" value="Genomic_DNA"/>
</dbReference>
<evidence type="ECO:0000313" key="6">
    <source>
        <dbReference type="Proteomes" id="UP001154265"/>
    </source>
</evidence>
<dbReference type="InterPro" id="IPR011990">
    <property type="entry name" value="TPR-like_helical_dom_sf"/>
</dbReference>
<protein>
    <submittedName>
        <fullName evidence="5">ABC transporter substrate-binding protein</fullName>
    </submittedName>
</protein>